<gene>
    <name evidence="2" type="ORF">ABS767_06125</name>
</gene>
<comment type="caution">
    <text evidence="2">The sequence shown here is derived from an EMBL/GenBank/DDBJ whole genome shotgun (WGS) entry which is preliminary data.</text>
</comment>
<dbReference type="InterPro" id="IPR035437">
    <property type="entry name" value="SNase_OB-fold_sf"/>
</dbReference>
<evidence type="ECO:0000313" key="3">
    <source>
        <dbReference type="Proteomes" id="UP001629244"/>
    </source>
</evidence>
<dbReference type="RefSeq" id="WP_408077470.1">
    <property type="nucleotide sequence ID" value="NZ_JBELQC010000001.1"/>
</dbReference>
<protein>
    <submittedName>
        <fullName evidence="2">Thermonuclease family protein</fullName>
    </submittedName>
</protein>
<keyword evidence="3" id="KW-1185">Reference proteome</keyword>
<name>A0ABW8YKS0_9SPHN</name>
<reference evidence="2 3" key="1">
    <citation type="submission" date="2024-06" db="EMBL/GenBank/DDBJ databases">
        <authorList>
            <person name="Kaempfer P."/>
            <person name="Viver T."/>
        </authorList>
    </citation>
    <scope>NUCLEOTIDE SEQUENCE [LARGE SCALE GENOMIC DNA]</scope>
    <source>
        <strain evidence="2 3">ST-64</strain>
    </source>
</reference>
<organism evidence="2 3">
    <name type="scientific">Sphingomonas plantiphila</name>
    <dbReference type="NCBI Taxonomy" id="3163295"/>
    <lineage>
        <taxon>Bacteria</taxon>
        <taxon>Pseudomonadati</taxon>
        <taxon>Pseudomonadota</taxon>
        <taxon>Alphaproteobacteria</taxon>
        <taxon>Sphingomonadales</taxon>
        <taxon>Sphingomonadaceae</taxon>
        <taxon>Sphingomonas</taxon>
    </lineage>
</organism>
<feature type="domain" description="TNase-like" evidence="1">
    <location>
        <begin position="82"/>
        <end position="173"/>
    </location>
</feature>
<evidence type="ECO:0000259" key="1">
    <source>
        <dbReference type="PROSITE" id="PS50830"/>
    </source>
</evidence>
<dbReference type="SUPFAM" id="SSF50199">
    <property type="entry name" value="Staphylococcal nuclease"/>
    <property type="match status" value="1"/>
</dbReference>
<accession>A0ABW8YKS0</accession>
<dbReference type="Pfam" id="PF00565">
    <property type="entry name" value="SNase"/>
    <property type="match status" value="1"/>
</dbReference>
<sequence>MKHPLDLHRSRRMWGEWDRRRAPLGRHRARRRFGRNELAGMLLAGIVGGLAWTMLPGMAGPSVAAPPIAFGFCHSGGGSDCVVDGDTFRMGGERIRIADIDTPETHPPRCAREAELGAAATRRLHALLNGGAVRLHPIDRDTDRYGRKLRTVTVDGRGVGATLIAEGLARPYRGGPRAGWCG</sequence>
<evidence type="ECO:0000313" key="2">
    <source>
        <dbReference type="EMBL" id="MFL9840535.1"/>
    </source>
</evidence>
<dbReference type="SMART" id="SM00318">
    <property type="entry name" value="SNc"/>
    <property type="match status" value="1"/>
</dbReference>
<dbReference type="Gene3D" id="2.40.50.90">
    <property type="match status" value="1"/>
</dbReference>
<dbReference type="Proteomes" id="UP001629244">
    <property type="component" value="Unassembled WGS sequence"/>
</dbReference>
<proteinExistence type="predicted"/>
<dbReference type="InterPro" id="IPR016071">
    <property type="entry name" value="Staphylococal_nuclease_OB-fold"/>
</dbReference>
<dbReference type="PROSITE" id="PS50830">
    <property type="entry name" value="TNASE_3"/>
    <property type="match status" value="1"/>
</dbReference>
<dbReference type="EMBL" id="JBELQC010000001">
    <property type="protein sequence ID" value="MFL9840535.1"/>
    <property type="molecule type" value="Genomic_DNA"/>
</dbReference>